<gene>
    <name evidence="1" type="ORF">GCM10007977_007460</name>
</gene>
<sequence>MTLPAMGLAREAFTALTVATAAGLAIGGVLGTAAPTPADASGSVAVPAVRVTSVDVLGTDRLEVTLRFTDRPVVPFTVTADGVALPSRGPAVRNGAAETLVFDAPPPDAALAVVLPDGAVVAVP</sequence>
<reference evidence="1" key="2">
    <citation type="submission" date="2020-09" db="EMBL/GenBank/DDBJ databases">
        <authorList>
            <person name="Sun Q."/>
            <person name="Ohkuma M."/>
        </authorList>
    </citation>
    <scope>NUCLEOTIDE SEQUENCE</scope>
    <source>
        <strain evidence="1">JCM 19831</strain>
    </source>
</reference>
<keyword evidence="2" id="KW-1185">Reference proteome</keyword>
<name>A0A917T3X5_9ACTN</name>
<dbReference type="EMBL" id="BMPI01000003">
    <property type="protein sequence ID" value="GGM08835.1"/>
    <property type="molecule type" value="Genomic_DNA"/>
</dbReference>
<comment type="caution">
    <text evidence="1">The sequence shown here is derived from an EMBL/GenBank/DDBJ whole genome shotgun (WGS) entry which is preliminary data.</text>
</comment>
<organism evidence="1 2">
    <name type="scientific">Dactylosporangium sucinum</name>
    <dbReference type="NCBI Taxonomy" id="1424081"/>
    <lineage>
        <taxon>Bacteria</taxon>
        <taxon>Bacillati</taxon>
        <taxon>Actinomycetota</taxon>
        <taxon>Actinomycetes</taxon>
        <taxon>Micromonosporales</taxon>
        <taxon>Micromonosporaceae</taxon>
        <taxon>Dactylosporangium</taxon>
    </lineage>
</organism>
<accession>A0A917T3X5</accession>
<evidence type="ECO:0000313" key="2">
    <source>
        <dbReference type="Proteomes" id="UP000642070"/>
    </source>
</evidence>
<evidence type="ECO:0000313" key="1">
    <source>
        <dbReference type="EMBL" id="GGM08835.1"/>
    </source>
</evidence>
<dbReference type="Proteomes" id="UP000642070">
    <property type="component" value="Unassembled WGS sequence"/>
</dbReference>
<protein>
    <submittedName>
        <fullName evidence="1">Uncharacterized protein</fullName>
    </submittedName>
</protein>
<reference evidence="1" key="1">
    <citation type="journal article" date="2014" name="Int. J. Syst. Evol. Microbiol.">
        <title>Complete genome sequence of Corynebacterium casei LMG S-19264T (=DSM 44701T), isolated from a smear-ripened cheese.</title>
        <authorList>
            <consortium name="US DOE Joint Genome Institute (JGI-PGF)"/>
            <person name="Walter F."/>
            <person name="Albersmeier A."/>
            <person name="Kalinowski J."/>
            <person name="Ruckert C."/>
        </authorList>
    </citation>
    <scope>NUCLEOTIDE SEQUENCE</scope>
    <source>
        <strain evidence="1">JCM 19831</strain>
    </source>
</reference>
<proteinExistence type="predicted"/>
<dbReference type="AlphaFoldDB" id="A0A917T3X5"/>